<dbReference type="Gene3D" id="1.50.40.10">
    <property type="entry name" value="Mitochondrial carrier domain"/>
    <property type="match status" value="1"/>
</dbReference>
<accession>A0A6A6PUZ8</accession>
<evidence type="ECO:0000313" key="7">
    <source>
        <dbReference type="EMBL" id="KAF2483541.1"/>
    </source>
</evidence>
<evidence type="ECO:0000256" key="2">
    <source>
        <dbReference type="ARBA" id="ARBA00022692"/>
    </source>
</evidence>
<protein>
    <recommendedName>
        <fullName evidence="9">Mitochondrial carrier domain-containing protein</fullName>
    </recommendedName>
</protein>
<feature type="region of interest" description="Disordered" evidence="6">
    <location>
        <begin position="110"/>
        <end position="198"/>
    </location>
</feature>
<keyword evidence="3" id="KW-0496">Mitochondrion</keyword>
<dbReference type="GeneID" id="54474621"/>
<feature type="compositionally biased region" description="Basic residues" evidence="6">
    <location>
        <begin position="118"/>
        <end position="134"/>
    </location>
</feature>
<feature type="region of interest" description="Disordered" evidence="6">
    <location>
        <begin position="1"/>
        <end position="53"/>
    </location>
</feature>
<dbReference type="OrthoDB" id="77989at2759"/>
<keyword evidence="3" id="KW-0999">Mitochondrion inner membrane</keyword>
<reference evidence="7" key="1">
    <citation type="journal article" date="2020" name="Stud. Mycol.">
        <title>101 Dothideomycetes genomes: a test case for predicting lifestyles and emergence of pathogens.</title>
        <authorList>
            <person name="Haridas S."/>
            <person name="Albert R."/>
            <person name="Binder M."/>
            <person name="Bloem J."/>
            <person name="Labutti K."/>
            <person name="Salamov A."/>
            <person name="Andreopoulos B."/>
            <person name="Baker S."/>
            <person name="Barry K."/>
            <person name="Bills G."/>
            <person name="Bluhm B."/>
            <person name="Cannon C."/>
            <person name="Castanera R."/>
            <person name="Culley D."/>
            <person name="Daum C."/>
            <person name="Ezra D."/>
            <person name="Gonzalez J."/>
            <person name="Henrissat B."/>
            <person name="Kuo A."/>
            <person name="Liang C."/>
            <person name="Lipzen A."/>
            <person name="Lutzoni F."/>
            <person name="Magnuson J."/>
            <person name="Mondo S."/>
            <person name="Nolan M."/>
            <person name="Ohm R."/>
            <person name="Pangilinan J."/>
            <person name="Park H.-J."/>
            <person name="Ramirez L."/>
            <person name="Alfaro M."/>
            <person name="Sun H."/>
            <person name="Tritt A."/>
            <person name="Yoshinaga Y."/>
            <person name="Zwiers L.-H."/>
            <person name="Turgeon B."/>
            <person name="Goodwin S."/>
            <person name="Spatafora J."/>
            <person name="Crous P."/>
            <person name="Grigoriev I."/>
        </authorList>
    </citation>
    <scope>NUCLEOTIDE SEQUENCE</scope>
    <source>
        <strain evidence="7">CBS 113389</strain>
    </source>
</reference>
<dbReference type="InterPro" id="IPR023395">
    <property type="entry name" value="MCP_dom_sf"/>
</dbReference>
<evidence type="ECO:0000256" key="5">
    <source>
        <dbReference type="ARBA" id="ARBA00023136"/>
    </source>
</evidence>
<evidence type="ECO:0008006" key="9">
    <source>
        <dbReference type="Google" id="ProtNLM"/>
    </source>
</evidence>
<sequence length="502" mass="54212">MDKDRFPLTASREPNPLRPYYIPPSIGPTSATSPPQAAHTPRPAPTSSLSSSARDYLPDIDIDLRSTTGEAWTHTRALLDTLVWRYTSILLAQPFDVAKTVLQLSLPPSAASLSTPVKSRKSAGRTSAGRHSHGASRASHLGSESDSEGSSERSDDDMPDYFTSAAPRSRSPRRRKRAPHHSDNSPSRTPTPKDRREQDSYADYKLRLTKPDSITHAISTIYTTSGAVGLWRATNCTFVYSVLLRTADSFIRGLLLALVGLPDIAGPDPGGLGPSLSVTGAGFSGLDVSESPNPIGSLIVAGMASCITGLLLAPLDLVRTRLIASPISHAPRGLVQNLRQLPSLVVPSVLWLPTALYYSVPQIFSAASPLILRRQLRITPELTPSLWSVAAFTTSLTDLFIRLPLETLVRRAQLSVLRRHDPDLPTVFEPAEYKGVGGTIYSILYAEGETTTKDSKGMLRTRRGQGMAGLVRGWRVGFWGLVGVWGGGALGPGESHKQRGEF</sequence>
<keyword evidence="5" id="KW-0472">Membrane</keyword>
<evidence type="ECO:0000256" key="1">
    <source>
        <dbReference type="ARBA" id="ARBA00004370"/>
    </source>
</evidence>
<feature type="compositionally biased region" description="Acidic residues" evidence="6">
    <location>
        <begin position="145"/>
        <end position="159"/>
    </location>
</feature>
<evidence type="ECO:0000313" key="8">
    <source>
        <dbReference type="Proteomes" id="UP000799767"/>
    </source>
</evidence>
<evidence type="ECO:0000256" key="4">
    <source>
        <dbReference type="ARBA" id="ARBA00022989"/>
    </source>
</evidence>
<keyword evidence="4" id="KW-1133">Transmembrane helix</keyword>
<gene>
    <name evidence="7" type="ORF">BDY17DRAFT_297571</name>
</gene>
<comment type="subcellular location">
    <subcellularLocation>
        <location evidence="1">Membrane</location>
    </subcellularLocation>
</comment>
<name>A0A6A6PUZ8_9PEZI</name>
<dbReference type="SUPFAM" id="SSF103506">
    <property type="entry name" value="Mitochondrial carrier"/>
    <property type="match status" value="1"/>
</dbReference>
<dbReference type="AlphaFoldDB" id="A0A6A6PUZ8"/>
<dbReference type="EMBL" id="MU001635">
    <property type="protein sequence ID" value="KAF2483541.1"/>
    <property type="molecule type" value="Genomic_DNA"/>
</dbReference>
<keyword evidence="8" id="KW-1185">Reference proteome</keyword>
<evidence type="ECO:0000256" key="6">
    <source>
        <dbReference type="SAM" id="MobiDB-lite"/>
    </source>
</evidence>
<dbReference type="GO" id="GO:0016020">
    <property type="term" value="C:membrane"/>
    <property type="evidence" value="ECO:0007669"/>
    <property type="project" value="UniProtKB-SubCell"/>
</dbReference>
<feature type="compositionally biased region" description="Basic residues" evidence="6">
    <location>
        <begin position="170"/>
        <end position="179"/>
    </location>
</feature>
<dbReference type="Proteomes" id="UP000799767">
    <property type="component" value="Unassembled WGS sequence"/>
</dbReference>
<dbReference type="RefSeq" id="XP_033590111.1">
    <property type="nucleotide sequence ID" value="XM_033733619.1"/>
</dbReference>
<keyword evidence="2" id="KW-0812">Transmembrane</keyword>
<proteinExistence type="predicted"/>
<organism evidence="7 8">
    <name type="scientific">Neohortaea acidophila</name>
    <dbReference type="NCBI Taxonomy" id="245834"/>
    <lineage>
        <taxon>Eukaryota</taxon>
        <taxon>Fungi</taxon>
        <taxon>Dikarya</taxon>
        <taxon>Ascomycota</taxon>
        <taxon>Pezizomycotina</taxon>
        <taxon>Dothideomycetes</taxon>
        <taxon>Dothideomycetidae</taxon>
        <taxon>Mycosphaerellales</taxon>
        <taxon>Teratosphaeriaceae</taxon>
        <taxon>Neohortaea</taxon>
    </lineage>
</organism>
<evidence type="ECO:0000256" key="3">
    <source>
        <dbReference type="ARBA" id="ARBA00022792"/>
    </source>
</evidence>